<dbReference type="Proteomes" id="UP001172708">
    <property type="component" value="Unassembled WGS sequence"/>
</dbReference>
<keyword evidence="1" id="KW-0805">Transcription regulation</keyword>
<organism evidence="5 6">
    <name type="scientific">Demequina muriae</name>
    <dbReference type="NCBI Taxonomy" id="3051664"/>
    <lineage>
        <taxon>Bacteria</taxon>
        <taxon>Bacillati</taxon>
        <taxon>Actinomycetota</taxon>
        <taxon>Actinomycetes</taxon>
        <taxon>Micrococcales</taxon>
        <taxon>Demequinaceae</taxon>
        <taxon>Demequina</taxon>
    </lineage>
</organism>
<dbReference type="SUPFAM" id="SSF46785">
    <property type="entry name" value="Winged helix' DNA-binding domain"/>
    <property type="match status" value="1"/>
</dbReference>
<keyword evidence="6" id="KW-1185">Reference proteome</keyword>
<evidence type="ECO:0000256" key="2">
    <source>
        <dbReference type="ARBA" id="ARBA00023125"/>
    </source>
</evidence>
<dbReference type="InterPro" id="IPR002577">
    <property type="entry name" value="HTH_HxlR"/>
</dbReference>
<dbReference type="Gene3D" id="1.10.10.10">
    <property type="entry name" value="Winged helix-like DNA-binding domain superfamily/Winged helix DNA-binding domain"/>
    <property type="match status" value="1"/>
</dbReference>
<gene>
    <name evidence="5" type="ORF">QQX02_03620</name>
</gene>
<reference evidence="5" key="1">
    <citation type="submission" date="2023-06" db="EMBL/GenBank/DDBJ databases">
        <title>Egi l300058.</title>
        <authorList>
            <person name="Gao L."/>
            <person name="Fang B.-Z."/>
            <person name="Li W.-J."/>
        </authorList>
    </citation>
    <scope>NUCLEOTIDE SEQUENCE</scope>
    <source>
        <strain evidence="5">EGI L300058</strain>
    </source>
</reference>
<comment type="caution">
    <text evidence="5">The sequence shown here is derived from an EMBL/GenBank/DDBJ whole genome shotgun (WGS) entry which is preliminary data.</text>
</comment>
<proteinExistence type="predicted"/>
<dbReference type="PANTHER" id="PTHR33204:SF18">
    <property type="entry name" value="TRANSCRIPTIONAL REGULATORY PROTEIN"/>
    <property type="match status" value="1"/>
</dbReference>
<dbReference type="RefSeq" id="WP_301141276.1">
    <property type="nucleotide sequence ID" value="NZ_JAUHQA010000001.1"/>
</dbReference>
<evidence type="ECO:0000313" key="5">
    <source>
        <dbReference type="EMBL" id="MDN4480012.1"/>
    </source>
</evidence>
<name>A0ABT8GF03_9MICO</name>
<protein>
    <submittedName>
        <fullName evidence="5">Helix-turn-helix domain-containing protein</fullName>
    </submittedName>
</protein>
<accession>A0ABT8GF03</accession>
<feature type="domain" description="HTH hxlR-type" evidence="4">
    <location>
        <begin position="19"/>
        <end position="119"/>
    </location>
</feature>
<dbReference type="PANTHER" id="PTHR33204">
    <property type="entry name" value="TRANSCRIPTIONAL REGULATOR, MARR FAMILY"/>
    <property type="match status" value="1"/>
</dbReference>
<keyword evidence="3" id="KW-0804">Transcription</keyword>
<dbReference type="EMBL" id="JAUHQA010000001">
    <property type="protein sequence ID" value="MDN4480012.1"/>
    <property type="molecule type" value="Genomic_DNA"/>
</dbReference>
<dbReference type="PROSITE" id="PS51118">
    <property type="entry name" value="HTH_HXLR"/>
    <property type="match status" value="1"/>
</dbReference>
<sequence>MSRSDGEIALQVDEGRSGCPINMAVEVLGDRWTLVVLRDITFGGHRRFRELMRHSVEGIASNVLADRLKRLSAIGLLSRHGDPRHRQMVDYRLTEPAIQLVPVMAQLGAWGSRWLPTSAELAIRAEVLAEGGPELWSRFMDELRDVHLDGQAPLNDGVLADLTAAYERVASSRG</sequence>
<dbReference type="InterPro" id="IPR036390">
    <property type="entry name" value="WH_DNA-bd_sf"/>
</dbReference>
<keyword evidence="2" id="KW-0238">DNA-binding</keyword>
<dbReference type="InterPro" id="IPR036388">
    <property type="entry name" value="WH-like_DNA-bd_sf"/>
</dbReference>
<evidence type="ECO:0000256" key="1">
    <source>
        <dbReference type="ARBA" id="ARBA00023015"/>
    </source>
</evidence>
<evidence type="ECO:0000313" key="6">
    <source>
        <dbReference type="Proteomes" id="UP001172708"/>
    </source>
</evidence>
<dbReference type="Pfam" id="PF01638">
    <property type="entry name" value="HxlR"/>
    <property type="match status" value="1"/>
</dbReference>
<evidence type="ECO:0000256" key="3">
    <source>
        <dbReference type="ARBA" id="ARBA00023163"/>
    </source>
</evidence>
<evidence type="ECO:0000259" key="4">
    <source>
        <dbReference type="PROSITE" id="PS51118"/>
    </source>
</evidence>